<protein>
    <submittedName>
        <fullName evidence="1">DUF1433 domain-containing protein</fullName>
    </submittedName>
</protein>
<reference evidence="1 2" key="1">
    <citation type="submission" date="2020-03" db="EMBL/GenBank/DDBJ databases">
        <title>Soil Listeria distribution.</title>
        <authorList>
            <person name="Liao J."/>
            <person name="Wiedmann M."/>
        </authorList>
    </citation>
    <scope>NUCLEOTIDE SEQUENCE [LARGE SCALE GENOMIC DNA]</scope>
    <source>
        <strain evidence="1 2">FSL L7-1645</strain>
    </source>
</reference>
<evidence type="ECO:0000313" key="2">
    <source>
        <dbReference type="Proteomes" id="UP000571128"/>
    </source>
</evidence>
<dbReference type="EMBL" id="JAARPY010000006">
    <property type="protein sequence ID" value="MBC1398681.1"/>
    <property type="molecule type" value="Genomic_DNA"/>
</dbReference>
<accession>A0A841YEJ2</accession>
<dbReference type="Gene3D" id="3.10.450.130">
    <property type="entry name" value="folded 79 residue fragment of lin0334 like domains"/>
    <property type="match status" value="1"/>
</dbReference>
<name>A0A841YEJ2_9LIST</name>
<dbReference type="Proteomes" id="UP000571128">
    <property type="component" value="Unassembled WGS sequence"/>
</dbReference>
<sequence length="141" mass="16381">MKHQEKELIQEQKPRIEKYLSYNYNNISVVTLTNVYTNPTGVIHIEGYINNNKKLKIDAPLDGKNGVEVVDTSTYIYENYMKEKYKFKSTNVSDIEAKEKAKKKEKKSSTLNINNTRSAVEILDDIKTVEQNIFNTYPKHS</sequence>
<organism evidence="1 2">
    <name type="scientific">Listeria fleischmannii</name>
    <dbReference type="NCBI Taxonomy" id="1069827"/>
    <lineage>
        <taxon>Bacteria</taxon>
        <taxon>Bacillati</taxon>
        <taxon>Bacillota</taxon>
        <taxon>Bacilli</taxon>
        <taxon>Bacillales</taxon>
        <taxon>Listeriaceae</taxon>
        <taxon>Listeria</taxon>
    </lineage>
</organism>
<dbReference type="RefSeq" id="WP_115095969.1">
    <property type="nucleotide sequence ID" value="NZ_JAARQA010000006.1"/>
</dbReference>
<proteinExistence type="predicted"/>
<gene>
    <name evidence="1" type="ORF">HB844_07365</name>
</gene>
<comment type="caution">
    <text evidence="1">The sequence shown here is derived from an EMBL/GenBank/DDBJ whole genome shotgun (WGS) entry which is preliminary data.</text>
</comment>
<dbReference type="AlphaFoldDB" id="A0A841YEJ2"/>
<dbReference type="Pfam" id="PF07252">
    <property type="entry name" value="DUF1433"/>
    <property type="match status" value="1"/>
</dbReference>
<dbReference type="InterPro" id="IPR009881">
    <property type="entry name" value="DUF1433"/>
</dbReference>
<evidence type="ECO:0000313" key="1">
    <source>
        <dbReference type="EMBL" id="MBC1398681.1"/>
    </source>
</evidence>